<evidence type="ECO:0000313" key="3">
    <source>
        <dbReference type="Proteomes" id="UP001222027"/>
    </source>
</evidence>
<dbReference type="AlphaFoldDB" id="A0AAV8S3V0"/>
<proteinExistence type="predicted"/>
<dbReference type="Proteomes" id="UP001222027">
    <property type="component" value="Unassembled WGS sequence"/>
</dbReference>
<dbReference type="Gene3D" id="3.30.450.20">
    <property type="entry name" value="PAS domain"/>
    <property type="match status" value="1"/>
</dbReference>
<keyword evidence="3" id="KW-1185">Reference proteome</keyword>
<name>A0AAV8S3V0_ENSVE</name>
<evidence type="ECO:0000259" key="1">
    <source>
        <dbReference type="Pfam" id="PF08446"/>
    </source>
</evidence>
<protein>
    <recommendedName>
        <fullName evidence="1">PAS fold-2 domain-containing protein</fullName>
    </recommendedName>
</protein>
<sequence>MSSKSNRAICSRSSLNAPEMLDLAPHAVPSMEQREALTIGMDVQSLFQSQSAVALQKAASFREVNLLNPILVHCRSSVMAAGAPKSYKLAAKAIFEVAVLAQREHLPPVV</sequence>
<dbReference type="EMBL" id="JAQQAF010000001">
    <property type="protein sequence ID" value="KAJ8514040.1"/>
    <property type="molecule type" value="Genomic_DNA"/>
</dbReference>
<evidence type="ECO:0000313" key="2">
    <source>
        <dbReference type="EMBL" id="KAJ8514040.1"/>
    </source>
</evidence>
<dbReference type="PANTHER" id="PTHR47876:SF3">
    <property type="entry name" value="PHYTOCHROME 1"/>
    <property type="match status" value="1"/>
</dbReference>
<feature type="domain" description="PAS fold-2" evidence="1">
    <location>
        <begin position="11"/>
        <end position="77"/>
    </location>
</feature>
<accession>A0AAV8S3V0</accession>
<gene>
    <name evidence="2" type="ORF">OPV22_004474</name>
</gene>
<dbReference type="InterPro" id="IPR013654">
    <property type="entry name" value="PAS_2"/>
</dbReference>
<dbReference type="Pfam" id="PF08446">
    <property type="entry name" value="PAS_2"/>
    <property type="match status" value="1"/>
</dbReference>
<reference evidence="2 3" key="1">
    <citation type="submission" date="2022-12" db="EMBL/GenBank/DDBJ databases">
        <title>Chromosome-scale assembly of the Ensete ventricosum genome.</title>
        <authorList>
            <person name="Dussert Y."/>
            <person name="Stocks J."/>
            <person name="Wendawek A."/>
            <person name="Woldeyes F."/>
            <person name="Nichols R.A."/>
            <person name="Borrell J.S."/>
        </authorList>
    </citation>
    <scope>NUCLEOTIDE SEQUENCE [LARGE SCALE GENOMIC DNA]</scope>
    <source>
        <strain evidence="3">cv. Maze</strain>
        <tissue evidence="2">Seeds</tissue>
    </source>
</reference>
<comment type="caution">
    <text evidence="2">The sequence shown here is derived from an EMBL/GenBank/DDBJ whole genome shotgun (WGS) entry which is preliminary data.</text>
</comment>
<dbReference type="PANTHER" id="PTHR47876">
    <property type="entry name" value="OS08G0260000 PROTEIN"/>
    <property type="match status" value="1"/>
</dbReference>
<organism evidence="2 3">
    <name type="scientific">Ensete ventricosum</name>
    <name type="common">Abyssinian banana</name>
    <name type="synonym">Musa ensete</name>
    <dbReference type="NCBI Taxonomy" id="4639"/>
    <lineage>
        <taxon>Eukaryota</taxon>
        <taxon>Viridiplantae</taxon>
        <taxon>Streptophyta</taxon>
        <taxon>Embryophyta</taxon>
        <taxon>Tracheophyta</taxon>
        <taxon>Spermatophyta</taxon>
        <taxon>Magnoliopsida</taxon>
        <taxon>Liliopsida</taxon>
        <taxon>Zingiberales</taxon>
        <taxon>Musaceae</taxon>
        <taxon>Ensete</taxon>
    </lineage>
</organism>
<dbReference type="GO" id="GO:0006355">
    <property type="term" value="P:regulation of DNA-templated transcription"/>
    <property type="evidence" value="ECO:0007669"/>
    <property type="project" value="InterPro"/>
</dbReference>